<organism evidence="2 3">
    <name type="scientific">Brevibacillus laterosporus</name>
    <name type="common">Bacillus laterosporus</name>
    <dbReference type="NCBI Taxonomy" id="1465"/>
    <lineage>
        <taxon>Bacteria</taxon>
        <taxon>Bacillati</taxon>
        <taxon>Bacillota</taxon>
        <taxon>Bacilli</taxon>
        <taxon>Bacillales</taxon>
        <taxon>Paenibacillaceae</taxon>
        <taxon>Brevibacillus</taxon>
    </lineage>
</organism>
<sequence length="89" mass="10307">MLISNLTELFFPMKIFLMTYIQIIATICSLDHLYFLSMQKAPSALITEGLGKIYQLLIIRLIVASLTAYFEKKNLQSKDRSQGSMFYFQ</sequence>
<keyword evidence="1" id="KW-0472">Membrane</keyword>
<protein>
    <submittedName>
        <fullName evidence="2">Uncharacterized protein</fullName>
    </submittedName>
</protein>
<comment type="caution">
    <text evidence="2">The sequence shown here is derived from an EMBL/GenBank/DDBJ whole genome shotgun (WGS) entry which is preliminary data.</text>
</comment>
<dbReference type="Proteomes" id="UP000239759">
    <property type="component" value="Unassembled WGS sequence"/>
</dbReference>
<keyword evidence="1" id="KW-1133">Transmembrane helix</keyword>
<feature type="transmembrane region" description="Helical" evidence="1">
    <location>
        <begin position="12"/>
        <end position="33"/>
    </location>
</feature>
<keyword evidence="1" id="KW-0812">Transmembrane</keyword>
<evidence type="ECO:0000313" key="3">
    <source>
        <dbReference type="Proteomes" id="UP000239759"/>
    </source>
</evidence>
<dbReference type="AlphaFoldDB" id="A0AAP8QE06"/>
<evidence type="ECO:0000313" key="2">
    <source>
        <dbReference type="EMBL" id="PPB05736.1"/>
    </source>
</evidence>
<accession>A0AAP8QE06</accession>
<proteinExistence type="predicted"/>
<reference evidence="2 3" key="1">
    <citation type="submission" date="2018-02" db="EMBL/GenBank/DDBJ databases">
        <title>Comparative analysis of genomes of three Brevibacillus laterosporus strains producers of potent antimicrobials isolated from silage.</title>
        <authorList>
            <person name="Kojic M."/>
            <person name="Miljkovic M."/>
            <person name="Studholme D."/>
            <person name="Filipic B."/>
        </authorList>
    </citation>
    <scope>NUCLEOTIDE SEQUENCE [LARGE SCALE GENOMIC DNA]</scope>
    <source>
        <strain evidence="2 3">BGSP11</strain>
    </source>
</reference>
<gene>
    <name evidence="2" type="ORF">C4A77_09355</name>
</gene>
<evidence type="ECO:0000256" key="1">
    <source>
        <dbReference type="SAM" id="Phobius"/>
    </source>
</evidence>
<name>A0AAP8QE06_BRELA</name>
<dbReference type="EMBL" id="PRKQ01000009">
    <property type="protein sequence ID" value="PPB05736.1"/>
    <property type="molecule type" value="Genomic_DNA"/>
</dbReference>